<evidence type="ECO:0000259" key="4">
    <source>
        <dbReference type="Pfam" id="PF06094"/>
    </source>
</evidence>
<organism evidence="5 6">
    <name type="scientific">Candidatus Thiodiazotropha taylori</name>
    <dbReference type="NCBI Taxonomy" id="2792791"/>
    <lineage>
        <taxon>Bacteria</taxon>
        <taxon>Pseudomonadati</taxon>
        <taxon>Pseudomonadota</taxon>
        <taxon>Gammaproteobacteria</taxon>
        <taxon>Chromatiales</taxon>
        <taxon>Sedimenticolaceae</taxon>
        <taxon>Candidatus Thiodiazotropha</taxon>
    </lineage>
</organism>
<dbReference type="Gene3D" id="3.10.490.10">
    <property type="entry name" value="Gamma-glutamyl cyclotransferase-like"/>
    <property type="match status" value="1"/>
</dbReference>
<dbReference type="Proteomes" id="UP000770889">
    <property type="component" value="Unassembled WGS sequence"/>
</dbReference>
<reference evidence="5 6" key="1">
    <citation type="submission" date="2021-05" db="EMBL/GenBank/DDBJ databases">
        <title>Genetic and Functional Diversity in Clade A Lucinid endosymbionts from the Bahamas.</title>
        <authorList>
            <person name="Giani N.M."/>
            <person name="Engel A.S."/>
            <person name="Campbell B.J."/>
        </authorList>
    </citation>
    <scope>NUCLEOTIDE SEQUENCE [LARGE SCALE GENOMIC DNA]</scope>
    <source>
        <strain evidence="5">LUC16012Gg_MoonRockCtena</strain>
    </source>
</reference>
<dbReference type="CDD" id="cd06661">
    <property type="entry name" value="GGCT_like"/>
    <property type="match status" value="1"/>
</dbReference>
<dbReference type="InterPro" id="IPR036568">
    <property type="entry name" value="GGCT-like_sf"/>
</dbReference>
<name>A0A944MAL9_9GAMM</name>
<dbReference type="Pfam" id="PF06094">
    <property type="entry name" value="GGACT"/>
    <property type="match status" value="1"/>
</dbReference>
<evidence type="ECO:0000256" key="3">
    <source>
        <dbReference type="RuleBase" id="RU367036"/>
    </source>
</evidence>
<evidence type="ECO:0000256" key="1">
    <source>
        <dbReference type="ARBA" id="ARBA00008861"/>
    </source>
</evidence>
<dbReference type="PANTHER" id="PTHR12510:SF4">
    <property type="entry name" value="GAMMA-GLUTAMYLAMINECYCLOTRANSFERASE"/>
    <property type="match status" value="1"/>
</dbReference>
<comment type="caution">
    <text evidence="5">The sequence shown here is derived from an EMBL/GenBank/DDBJ whole genome shotgun (WGS) entry which is preliminary data.</text>
</comment>
<comment type="similarity">
    <text evidence="1 3">Belongs to the gamma-glutamylcyclotransferase family.</text>
</comment>
<sequence length="125" mass="14352">MSLLSRVFVYGTLRRSEVNHYLLEDARYCGICLTPPHYKMVNLGAYPGVVKSGAGCVEGEVYEVNAQQMADLDRLEGYPHAYGREVIATPWGKAWIYLYRGSLRDKPVIPSGIWRETIVRRRWSR</sequence>
<dbReference type="InterPro" id="IPR039126">
    <property type="entry name" value="GGACT"/>
</dbReference>
<dbReference type="InterPro" id="IPR013024">
    <property type="entry name" value="GGCT-like"/>
</dbReference>
<dbReference type="SUPFAM" id="SSF110857">
    <property type="entry name" value="Gamma-glutamyl cyclotransferase-like"/>
    <property type="match status" value="1"/>
</dbReference>
<dbReference type="EMBL" id="JAHHGM010000016">
    <property type="protein sequence ID" value="MBT2990343.1"/>
    <property type="molecule type" value="Genomic_DNA"/>
</dbReference>
<evidence type="ECO:0000313" key="6">
    <source>
        <dbReference type="Proteomes" id="UP000770889"/>
    </source>
</evidence>
<proteinExistence type="inferred from homology"/>
<dbReference type="InterPro" id="IPR009288">
    <property type="entry name" value="AIG2-like_dom"/>
</dbReference>
<protein>
    <recommendedName>
        <fullName evidence="3">Gamma-glutamylcyclotransferase family protein</fullName>
    </recommendedName>
</protein>
<feature type="domain" description="Gamma-glutamylcyclotransferase AIG2-like" evidence="4">
    <location>
        <begin position="7"/>
        <end position="115"/>
    </location>
</feature>
<dbReference type="GO" id="GO:0061929">
    <property type="term" value="F:gamma-glutamylaminecyclotransferase activity"/>
    <property type="evidence" value="ECO:0007669"/>
    <property type="project" value="InterPro"/>
</dbReference>
<dbReference type="AlphaFoldDB" id="A0A944MAL9"/>
<accession>A0A944MAL9</accession>
<evidence type="ECO:0000313" key="5">
    <source>
        <dbReference type="EMBL" id="MBT2990343.1"/>
    </source>
</evidence>
<feature type="active site" description="Proton acceptor" evidence="2">
    <location>
        <position position="76"/>
    </location>
</feature>
<dbReference type="GO" id="GO:0005829">
    <property type="term" value="C:cytosol"/>
    <property type="evidence" value="ECO:0007669"/>
    <property type="project" value="TreeGrafter"/>
</dbReference>
<dbReference type="PANTHER" id="PTHR12510">
    <property type="entry name" value="TROPONIN C-AKIN-1 PROTEIN"/>
    <property type="match status" value="1"/>
</dbReference>
<gene>
    <name evidence="5" type="ORF">KME65_15415</name>
</gene>
<evidence type="ECO:0000256" key="2">
    <source>
        <dbReference type="PIRSR" id="PIRSR639126-1"/>
    </source>
</evidence>